<feature type="domain" description="Endonuclease GajA/Old nuclease/RecF-like AAA" evidence="1">
    <location>
        <begin position="142"/>
        <end position="326"/>
    </location>
</feature>
<dbReference type="Pfam" id="PF13175">
    <property type="entry name" value="AAA_15"/>
    <property type="match status" value="2"/>
</dbReference>
<protein>
    <submittedName>
        <fullName evidence="3">ATP-dependent endonuclease</fullName>
    </submittedName>
</protein>
<dbReference type="GO" id="GO:0004519">
    <property type="term" value="F:endonuclease activity"/>
    <property type="evidence" value="ECO:0007669"/>
    <property type="project" value="UniProtKB-KW"/>
</dbReference>
<dbReference type="AlphaFoldDB" id="A0A2N5M845"/>
<dbReference type="EMBL" id="PGUY01000021">
    <property type="protein sequence ID" value="PLT30505.1"/>
    <property type="molecule type" value="Genomic_DNA"/>
</dbReference>
<keyword evidence="4" id="KW-1185">Reference proteome</keyword>
<keyword evidence="3" id="KW-0378">Hydrolase</keyword>
<name>A0A2N5M845_9BACI</name>
<dbReference type="InterPro" id="IPR034139">
    <property type="entry name" value="TOPRIM_OLD"/>
</dbReference>
<dbReference type="PANTHER" id="PTHR43581">
    <property type="entry name" value="ATP/GTP PHOSPHATASE"/>
    <property type="match status" value="1"/>
</dbReference>
<accession>A0A2N5M845</accession>
<keyword evidence="3" id="KW-0255">Endonuclease</keyword>
<dbReference type="PANTHER" id="PTHR43581:SF4">
    <property type="entry name" value="ATP_GTP PHOSPHATASE"/>
    <property type="match status" value="1"/>
</dbReference>
<sequence>MKLSKVILKNYRNFANAEINFNEKSLIIGANDVGKTNLIDALRLLLDKSLSEIDIEPADEDFCAFANCNEFEIILVFDEVEEECIWAKLGQYIHDDTNELYLGYFATRDIAGGQKKYEIKAGPSIKLLEELAGRNYLKVLNLKYVGASRNIDNFLRTQKNKLLEALKSTRTDEQSQIDSDYMEQVRILMNEVQEQIDGLSYIKSAGTRLNTTLSKLAEHHLSQEVKLGIDVPNSKDLFKKVQLLSYVNDQSIQLGGDGRKNQAFIALWSALNELQKIDGHVEEVSIFCIEEPEAHLHPHQQRKLSEYLVQDLNTQVILTSHSPFIATEFDPFSIVRLFSTLDKSTVAAGGGVSKGLAEKVKGLEFRSNVISSEVYFSDCVLLVEGSSEVIFYKALANRLNIDLDKLNVSILSVEGVGFKRYIELFEKLNIPWLVRTDNDYFKVTRKKKEPKEVYRLAGIQRAISIALLKKELSQVNMEQLEEIIQLNEVGLSNLIAPDEEHREEMYKRFYHELAGNHIFLAKIGLEEDLYYSCTELKENLKNYFDSDEDDEEIIELMKKKKSTFMFHFVENHFECLEHLRDIELAEPLVACQKVIESLRHV</sequence>
<dbReference type="InterPro" id="IPR027417">
    <property type="entry name" value="P-loop_NTPase"/>
</dbReference>
<feature type="domain" description="OLD protein-like TOPRIM" evidence="2">
    <location>
        <begin position="376"/>
        <end position="439"/>
    </location>
</feature>
<evidence type="ECO:0000313" key="3">
    <source>
        <dbReference type="EMBL" id="PLT30505.1"/>
    </source>
</evidence>
<evidence type="ECO:0000313" key="4">
    <source>
        <dbReference type="Proteomes" id="UP000234748"/>
    </source>
</evidence>
<dbReference type="InterPro" id="IPR041685">
    <property type="entry name" value="AAA_GajA/Old/RecF-like"/>
</dbReference>
<reference evidence="3 4" key="1">
    <citation type="submission" date="2017-11" db="EMBL/GenBank/DDBJ databases">
        <title>Comparitive Functional Genomics of Dry Heat Resistant strains isolated from the Viking Spacecraft.</title>
        <authorList>
            <person name="Seuylemezian A."/>
            <person name="Cooper K."/>
            <person name="Vaishampayan P."/>
        </authorList>
    </citation>
    <scope>NUCLEOTIDE SEQUENCE [LARGE SCALE GENOMIC DNA]</scope>
    <source>
        <strain evidence="3 4">V1-29</strain>
    </source>
</reference>
<evidence type="ECO:0000259" key="2">
    <source>
        <dbReference type="Pfam" id="PF20469"/>
    </source>
</evidence>
<dbReference type="Gene3D" id="3.40.50.300">
    <property type="entry name" value="P-loop containing nucleotide triphosphate hydrolases"/>
    <property type="match status" value="1"/>
</dbReference>
<feature type="domain" description="Endonuclease GajA/Old nuclease/RecF-like AAA" evidence="1">
    <location>
        <begin position="1"/>
        <end position="127"/>
    </location>
</feature>
<dbReference type="InterPro" id="IPR051396">
    <property type="entry name" value="Bact_Antivir_Def_Nuclease"/>
</dbReference>
<keyword evidence="3" id="KW-0540">Nuclease</keyword>
<proteinExistence type="predicted"/>
<dbReference type="CDD" id="cd01026">
    <property type="entry name" value="TOPRIM_OLD"/>
    <property type="match status" value="1"/>
</dbReference>
<evidence type="ECO:0000259" key="1">
    <source>
        <dbReference type="Pfam" id="PF13175"/>
    </source>
</evidence>
<dbReference type="SUPFAM" id="SSF52540">
    <property type="entry name" value="P-loop containing nucleoside triphosphate hydrolases"/>
    <property type="match status" value="1"/>
</dbReference>
<comment type="caution">
    <text evidence="3">The sequence shown here is derived from an EMBL/GenBank/DDBJ whole genome shotgun (WGS) entry which is preliminary data.</text>
</comment>
<dbReference type="OrthoDB" id="308933at2"/>
<dbReference type="Pfam" id="PF20469">
    <property type="entry name" value="OLD-like_TOPRIM"/>
    <property type="match status" value="1"/>
</dbReference>
<dbReference type="RefSeq" id="WP_101641067.1">
    <property type="nucleotide sequence ID" value="NZ_PGUY01000021.1"/>
</dbReference>
<organism evidence="3 4">
    <name type="scientific">Peribacillus deserti</name>
    <dbReference type="NCBI Taxonomy" id="673318"/>
    <lineage>
        <taxon>Bacteria</taxon>
        <taxon>Bacillati</taxon>
        <taxon>Bacillota</taxon>
        <taxon>Bacilli</taxon>
        <taxon>Bacillales</taxon>
        <taxon>Bacillaceae</taxon>
        <taxon>Peribacillus</taxon>
    </lineage>
</organism>
<gene>
    <name evidence="3" type="ORF">CUU66_07550</name>
</gene>
<dbReference type="Proteomes" id="UP000234748">
    <property type="component" value="Unassembled WGS sequence"/>
</dbReference>